<proteinExistence type="predicted"/>
<dbReference type="PANTHER" id="PTHR30032:SF4">
    <property type="entry name" value="AMIDASE ENHANCER"/>
    <property type="match status" value="1"/>
</dbReference>
<dbReference type="Proteomes" id="UP000574133">
    <property type="component" value="Unassembled WGS sequence"/>
</dbReference>
<dbReference type="InterPro" id="IPR013486">
    <property type="entry name" value="SpoIID/LytB"/>
</dbReference>
<keyword evidence="1" id="KW-1133">Transmembrane helix</keyword>
<gene>
    <name evidence="3" type="primary">spoIID</name>
    <name evidence="3" type="ORF">H4Q31_19945</name>
</gene>
<keyword evidence="1" id="KW-0812">Transmembrane</keyword>
<keyword evidence="1" id="KW-0472">Membrane</keyword>
<dbReference type="Pfam" id="PF08486">
    <property type="entry name" value="SpoIID"/>
    <property type="match status" value="1"/>
</dbReference>
<reference evidence="3 4" key="1">
    <citation type="submission" date="2020-08" db="EMBL/GenBank/DDBJ databases">
        <title>Cohnella phylogeny.</title>
        <authorList>
            <person name="Dunlap C."/>
        </authorList>
    </citation>
    <scope>NUCLEOTIDE SEQUENCE [LARGE SCALE GENOMIC DNA]</scope>
    <source>
        <strain evidence="3 4">DSM 103658</strain>
    </source>
</reference>
<accession>A0A841TK13</accession>
<evidence type="ECO:0000313" key="3">
    <source>
        <dbReference type="EMBL" id="MBB6679558.1"/>
    </source>
</evidence>
<dbReference type="InterPro" id="IPR014225">
    <property type="entry name" value="Spore_II_D_firmicutes"/>
</dbReference>
<evidence type="ECO:0000259" key="2">
    <source>
        <dbReference type="Pfam" id="PF08486"/>
    </source>
</evidence>
<evidence type="ECO:0000256" key="1">
    <source>
        <dbReference type="SAM" id="Phobius"/>
    </source>
</evidence>
<dbReference type="InterPro" id="IPR051922">
    <property type="entry name" value="Bact_Sporulation_Assoc"/>
</dbReference>
<dbReference type="InterPro" id="IPR013693">
    <property type="entry name" value="SpoIID/LytB_N"/>
</dbReference>
<dbReference type="NCBIfam" id="TIGR02870">
    <property type="entry name" value="spore_II_D"/>
    <property type="match status" value="1"/>
</dbReference>
<feature type="transmembrane region" description="Helical" evidence="1">
    <location>
        <begin position="20"/>
        <end position="36"/>
    </location>
</feature>
<comment type="caution">
    <text evidence="3">The sequence shown here is derived from an EMBL/GenBank/DDBJ whole genome shotgun (WGS) entry which is preliminary data.</text>
</comment>
<sequence length="410" mass="43304">MSGRRDTRRDGGWIRRLDWIGFGAGLAMAAAAWLIIHGGQADGPGRELAAAPTARGAAAAALGADSAHAAKRAAIGNAQAASARSGEPGDAIGGAASGSAAGANAPLQADQKAAAVMPTDKLLVRIYLSDEKKVETIPLETYVRGVVAAEMPLDFEPAALEAQALAARTYIIRRLLNDDRSGVPVDGADVTDTQTHQVYRSQAEMAELKASDPKGWAKADDAAQHTRGKILTYEGEPIEALYFSSSDGYTENSENVFPYELPYLRSVASPWDREEASGWSDTLEMSLQEFGKKLGVSTGAILARSSGAETIRVLDRTPGNQVKTLQVGSEKLSGVEVRDKLDLKSAAFELTATGRNVVITTYGSGHGVGMSQWGAEGMAKSGKTAEQIVQHYYTGIQVEEASKLADRLVL</sequence>
<dbReference type="GO" id="GO:0030435">
    <property type="term" value="P:sporulation resulting in formation of a cellular spore"/>
    <property type="evidence" value="ECO:0007669"/>
    <property type="project" value="InterPro"/>
</dbReference>
<dbReference type="RefSeq" id="WP_185180816.1">
    <property type="nucleotide sequence ID" value="NZ_CBCSEP010000003.1"/>
</dbReference>
<keyword evidence="4" id="KW-1185">Reference proteome</keyword>
<feature type="domain" description="Sporulation stage II protein D amidase enhancer LytB N-terminal" evidence="2">
    <location>
        <begin position="130"/>
        <end position="233"/>
    </location>
</feature>
<protein>
    <submittedName>
        <fullName evidence="3">Stage II sporulation protein D</fullName>
    </submittedName>
</protein>
<name>A0A841TK13_9BACL</name>
<dbReference type="AlphaFoldDB" id="A0A841TK13"/>
<dbReference type="EMBL" id="JACJVN010000093">
    <property type="protein sequence ID" value="MBB6679558.1"/>
    <property type="molecule type" value="Genomic_DNA"/>
</dbReference>
<organism evidence="3 4">
    <name type="scientific">Cohnella lubricantis</name>
    <dbReference type="NCBI Taxonomy" id="2163172"/>
    <lineage>
        <taxon>Bacteria</taxon>
        <taxon>Bacillati</taxon>
        <taxon>Bacillota</taxon>
        <taxon>Bacilli</taxon>
        <taxon>Bacillales</taxon>
        <taxon>Paenibacillaceae</taxon>
        <taxon>Cohnella</taxon>
    </lineage>
</organism>
<dbReference type="PANTHER" id="PTHR30032">
    <property type="entry name" value="N-ACETYLMURAMOYL-L-ALANINE AMIDASE-RELATED"/>
    <property type="match status" value="1"/>
</dbReference>
<evidence type="ECO:0000313" key="4">
    <source>
        <dbReference type="Proteomes" id="UP000574133"/>
    </source>
</evidence>
<dbReference type="GO" id="GO:0030288">
    <property type="term" value="C:outer membrane-bounded periplasmic space"/>
    <property type="evidence" value="ECO:0007669"/>
    <property type="project" value="TreeGrafter"/>
</dbReference>
<dbReference type="NCBIfam" id="TIGR02669">
    <property type="entry name" value="SpoIID_LytB"/>
    <property type="match status" value="1"/>
</dbReference>